<dbReference type="PROSITE" id="PS51257">
    <property type="entry name" value="PROKAR_LIPOPROTEIN"/>
    <property type="match status" value="1"/>
</dbReference>
<reference evidence="1 2" key="1">
    <citation type="submission" date="2020-04" db="EMBL/GenBank/DDBJ databases">
        <title>The draft genome of Kluyvera sichuanensis strain SCKS090646.</title>
        <authorList>
            <person name="Wei L."/>
            <person name="Liu L."/>
            <person name="Feng Y."/>
            <person name="Zong Z."/>
        </authorList>
    </citation>
    <scope>NUCLEOTIDE SEQUENCE [LARGE SCALE GENOMIC DNA]</scope>
    <source>
        <strain evidence="1 2">090646</strain>
    </source>
</reference>
<accession>A0ABR6S127</accession>
<name>A0ABR6S127_9ENTR</name>
<dbReference type="Proteomes" id="UP000607331">
    <property type="component" value="Unassembled WGS sequence"/>
</dbReference>
<dbReference type="GeneID" id="98389154"/>
<proteinExistence type="predicted"/>
<comment type="caution">
    <text evidence="1">The sequence shown here is derived from an EMBL/GenBank/DDBJ whole genome shotgun (WGS) entry which is preliminary data.</text>
</comment>
<sequence>MRKIVIVAGVATLLAGCGDKGDIETAINKTISKEPVCYSFNSKQNNSAAYYRFSEAGVLVRVNVRGNDVGPILAGLKKSGLIDIEYEQQLSGPVAVLSATDKGVKAKFWDQEHGACVGKRVVAEIKEWTEPGNSDSQKVTQVSYTWKLSDVPGWVDKDAFSSVKGMSEPEEARIVLVKTNNGWTAM</sequence>
<evidence type="ECO:0000313" key="1">
    <source>
        <dbReference type="EMBL" id="MBC1189108.1"/>
    </source>
</evidence>
<dbReference type="RefSeq" id="WP_185670140.1">
    <property type="nucleotide sequence ID" value="NZ_CP162271.1"/>
</dbReference>
<dbReference type="EMBL" id="JABBJF010000048">
    <property type="protein sequence ID" value="MBC1189108.1"/>
    <property type="molecule type" value="Genomic_DNA"/>
</dbReference>
<keyword evidence="1" id="KW-0240">DNA-directed RNA polymerase</keyword>
<organism evidence="1 2">
    <name type="scientific">Kluyvera sichuanensis</name>
    <dbReference type="NCBI Taxonomy" id="2725494"/>
    <lineage>
        <taxon>Bacteria</taxon>
        <taxon>Pseudomonadati</taxon>
        <taxon>Pseudomonadota</taxon>
        <taxon>Gammaproteobacteria</taxon>
        <taxon>Enterobacterales</taxon>
        <taxon>Enterobacteriaceae</taxon>
        <taxon>Kluyvera</taxon>
    </lineage>
</organism>
<dbReference type="GO" id="GO:0000428">
    <property type="term" value="C:DNA-directed RNA polymerase complex"/>
    <property type="evidence" value="ECO:0007669"/>
    <property type="project" value="UniProtKB-KW"/>
</dbReference>
<evidence type="ECO:0000313" key="2">
    <source>
        <dbReference type="Proteomes" id="UP000607331"/>
    </source>
</evidence>
<gene>
    <name evidence="1" type="ORF">HII27_25985</name>
</gene>
<keyword evidence="2" id="KW-1185">Reference proteome</keyword>
<keyword evidence="1" id="KW-0804">Transcription</keyword>
<protein>
    <submittedName>
        <fullName evidence="1">DNA-directed RNA polymerase subunit beta</fullName>
    </submittedName>
</protein>